<dbReference type="SUPFAM" id="SSF49899">
    <property type="entry name" value="Concanavalin A-like lectins/glucanases"/>
    <property type="match status" value="1"/>
</dbReference>
<evidence type="ECO:0000256" key="1">
    <source>
        <dbReference type="ARBA" id="ARBA00022723"/>
    </source>
</evidence>
<evidence type="ECO:0000259" key="8">
    <source>
        <dbReference type="PROSITE" id="PS50119"/>
    </source>
</evidence>
<evidence type="ECO:0000313" key="10">
    <source>
        <dbReference type="Proteomes" id="UP000694428"/>
    </source>
</evidence>
<feature type="region of interest" description="Disordered" evidence="6">
    <location>
        <begin position="55"/>
        <end position="74"/>
    </location>
</feature>
<dbReference type="InterPro" id="IPR043136">
    <property type="entry name" value="B30.2/SPRY_sf"/>
</dbReference>
<dbReference type="Proteomes" id="UP000694428">
    <property type="component" value="Unplaced"/>
</dbReference>
<reference evidence="9" key="2">
    <citation type="submission" date="2025-09" db="UniProtKB">
        <authorList>
            <consortium name="Ensembl"/>
        </authorList>
    </citation>
    <scope>IDENTIFICATION</scope>
</reference>
<dbReference type="Gene3D" id="3.30.160.60">
    <property type="entry name" value="Classic Zinc Finger"/>
    <property type="match status" value="1"/>
</dbReference>
<dbReference type="AlphaFoldDB" id="A0A8C9FMW2"/>
<keyword evidence="1" id="KW-0479">Metal-binding</keyword>
<evidence type="ECO:0000259" key="7">
    <source>
        <dbReference type="PROSITE" id="PS50089"/>
    </source>
</evidence>
<dbReference type="PANTHER" id="PTHR25465:SF77">
    <property type="entry name" value="E3 UBIQUITIN_ISG15 LIGASE TRIM25"/>
    <property type="match status" value="1"/>
</dbReference>
<dbReference type="PROSITE" id="PS50089">
    <property type="entry name" value="ZF_RING_2"/>
    <property type="match status" value="1"/>
</dbReference>
<evidence type="ECO:0000313" key="9">
    <source>
        <dbReference type="Ensembl" id="ENSPSTP00000015627.1"/>
    </source>
</evidence>
<dbReference type="Gene3D" id="4.10.830.40">
    <property type="match status" value="1"/>
</dbReference>
<evidence type="ECO:0000256" key="5">
    <source>
        <dbReference type="SAM" id="Coils"/>
    </source>
</evidence>
<dbReference type="InterPro" id="IPR017907">
    <property type="entry name" value="Znf_RING_CS"/>
</dbReference>
<dbReference type="InterPro" id="IPR027370">
    <property type="entry name" value="Znf-RING_euk"/>
</dbReference>
<dbReference type="SMART" id="SM00336">
    <property type="entry name" value="BBOX"/>
    <property type="match status" value="2"/>
</dbReference>
<evidence type="ECO:0000256" key="2">
    <source>
        <dbReference type="ARBA" id="ARBA00022771"/>
    </source>
</evidence>
<keyword evidence="5" id="KW-0175">Coiled coil</keyword>
<proteinExistence type="predicted"/>
<sequence length="640" mass="71710">MEAAGPTSQLPLFPFKEDCLFAALSSSCCSRDPPRGTGNSGSARRRAVFPMGHRASAGSVSSSQSPPSQLTTTALPVARPSSCCVVRFADAMAEPQVLKELQEELTCSVCLDLYRNPVFLSCGHSFCEECIWALLRSQHCPQGLFCCPLCSAQEAPPTKLQPNIQLRSIVQKFLDTSEQNAALEDELKCEEECEDDMWKGESSGLHVEEILCDFCLEEPQPAVKTCMNCETSLCQAHLGKHSTKAFLTSHVLVEPCDARVLAERRCSQHGKLLECYCVTDSVCVCVLCCATSSHRSHEIISVEEAFGQAQNDFPKTLQTLKKHEAAVNKSLKNLLSQQEKIKALERLHRNHLENSFNAIFEQLDRRKTEILGAISDIEKKQLSHIEPRIKEHEEMKNAASRDVQELEALRDQKDPVLFVKGLAAIQARKREQVPHKDGVELAELLSIMDGSIKETIQELFQPYVQLILDTKRSMESSPTREHLTFKSCQASGLHVDDKVLRVVEPPCSFSVPHHKVPFWVYSSRHFWNGQHFWEVITRDSLCWKVGVIDNSFQCYLEASQRRLRVFLDKKQIKVKSLNTAIRMVRVELDCERETVSFFDVSGKDYSGSSRSCVPIATVTIPASYPVHAVFSISHGSLSLP</sequence>
<protein>
    <submittedName>
        <fullName evidence="9">Uncharacterized protein</fullName>
    </submittedName>
</protein>
<keyword evidence="3" id="KW-0862">Zinc</keyword>
<dbReference type="Pfam" id="PF00643">
    <property type="entry name" value="zf-B_box"/>
    <property type="match status" value="1"/>
</dbReference>
<reference evidence="9" key="1">
    <citation type="submission" date="2025-08" db="UniProtKB">
        <authorList>
            <consortium name="Ensembl"/>
        </authorList>
    </citation>
    <scope>IDENTIFICATION</scope>
</reference>
<evidence type="ECO:0000256" key="4">
    <source>
        <dbReference type="PROSITE-ProRule" id="PRU00024"/>
    </source>
</evidence>
<dbReference type="InterPro" id="IPR013320">
    <property type="entry name" value="ConA-like_dom_sf"/>
</dbReference>
<dbReference type="SUPFAM" id="SSF57850">
    <property type="entry name" value="RING/U-box"/>
    <property type="match status" value="1"/>
</dbReference>
<evidence type="ECO:0000256" key="6">
    <source>
        <dbReference type="SAM" id="MobiDB-lite"/>
    </source>
</evidence>
<dbReference type="InterPro" id="IPR051051">
    <property type="entry name" value="E3_ubiq-ligase_TRIM/RNF"/>
</dbReference>
<dbReference type="InterPro" id="IPR013083">
    <property type="entry name" value="Znf_RING/FYVE/PHD"/>
</dbReference>
<keyword evidence="2 4" id="KW-0863">Zinc-finger</keyword>
<dbReference type="PROSITE" id="PS50119">
    <property type="entry name" value="ZF_BBOX"/>
    <property type="match status" value="1"/>
</dbReference>
<dbReference type="Gene3D" id="2.60.120.920">
    <property type="match status" value="1"/>
</dbReference>
<dbReference type="SUPFAM" id="SSF57845">
    <property type="entry name" value="B-box zinc-binding domain"/>
    <property type="match status" value="1"/>
</dbReference>
<dbReference type="Ensembl" id="ENSPSTT00000016386.1">
    <property type="protein sequence ID" value="ENSPSTP00000015627.1"/>
    <property type="gene ID" value="ENSPSTG00000011089.1"/>
</dbReference>
<feature type="coiled-coil region" evidence="5">
    <location>
        <begin position="327"/>
        <end position="354"/>
    </location>
</feature>
<dbReference type="Pfam" id="PF13445">
    <property type="entry name" value="zf-RING_UBOX"/>
    <property type="match status" value="1"/>
</dbReference>
<organism evidence="9 10">
    <name type="scientific">Pavo cristatus</name>
    <name type="common">Indian peafowl</name>
    <name type="synonym">Blue peafowl</name>
    <dbReference type="NCBI Taxonomy" id="9049"/>
    <lineage>
        <taxon>Eukaryota</taxon>
        <taxon>Metazoa</taxon>
        <taxon>Chordata</taxon>
        <taxon>Craniata</taxon>
        <taxon>Vertebrata</taxon>
        <taxon>Euteleostomi</taxon>
        <taxon>Archelosauria</taxon>
        <taxon>Archosauria</taxon>
        <taxon>Dinosauria</taxon>
        <taxon>Saurischia</taxon>
        <taxon>Theropoda</taxon>
        <taxon>Coelurosauria</taxon>
        <taxon>Aves</taxon>
        <taxon>Neognathae</taxon>
        <taxon>Galloanserae</taxon>
        <taxon>Galliformes</taxon>
        <taxon>Phasianidae</taxon>
        <taxon>Phasianinae</taxon>
        <taxon>Pavo</taxon>
    </lineage>
</organism>
<dbReference type="CDD" id="cd19769">
    <property type="entry name" value="Bbox2_TRIM16-like"/>
    <property type="match status" value="1"/>
</dbReference>
<name>A0A8C9FMW2_PAVCR</name>
<feature type="compositionally biased region" description="Low complexity" evidence="6">
    <location>
        <begin position="55"/>
        <end position="69"/>
    </location>
</feature>
<dbReference type="SMART" id="SM00184">
    <property type="entry name" value="RING"/>
    <property type="match status" value="1"/>
</dbReference>
<keyword evidence="10" id="KW-1185">Reference proteome</keyword>
<dbReference type="PROSITE" id="PS00518">
    <property type="entry name" value="ZF_RING_1"/>
    <property type="match status" value="1"/>
</dbReference>
<accession>A0A8C9FMW2</accession>
<feature type="domain" description="B box-type" evidence="8">
    <location>
        <begin position="261"/>
        <end position="302"/>
    </location>
</feature>
<dbReference type="GO" id="GO:0008270">
    <property type="term" value="F:zinc ion binding"/>
    <property type="evidence" value="ECO:0007669"/>
    <property type="project" value="UniProtKB-KW"/>
</dbReference>
<dbReference type="PANTHER" id="PTHR25465">
    <property type="entry name" value="B-BOX DOMAIN CONTAINING"/>
    <property type="match status" value="1"/>
</dbReference>
<evidence type="ECO:0000256" key="3">
    <source>
        <dbReference type="ARBA" id="ARBA00022833"/>
    </source>
</evidence>
<feature type="domain" description="RING-type" evidence="7">
    <location>
        <begin position="107"/>
        <end position="151"/>
    </location>
</feature>
<dbReference type="InterPro" id="IPR001841">
    <property type="entry name" value="Znf_RING"/>
</dbReference>
<dbReference type="InterPro" id="IPR000315">
    <property type="entry name" value="Znf_B-box"/>
</dbReference>
<dbReference type="Gene3D" id="3.30.40.10">
    <property type="entry name" value="Zinc/RING finger domain, C3HC4 (zinc finger)"/>
    <property type="match status" value="1"/>
</dbReference>